<dbReference type="AlphaFoldDB" id="A0A218XS46"/>
<protein>
    <submittedName>
        <fullName evidence="2">Uncharacterized protein</fullName>
    </submittedName>
</protein>
<organism evidence="2 3">
    <name type="scientific">Punica granatum</name>
    <name type="common">Pomegranate</name>
    <dbReference type="NCBI Taxonomy" id="22663"/>
    <lineage>
        <taxon>Eukaryota</taxon>
        <taxon>Viridiplantae</taxon>
        <taxon>Streptophyta</taxon>
        <taxon>Embryophyta</taxon>
        <taxon>Tracheophyta</taxon>
        <taxon>Spermatophyta</taxon>
        <taxon>Magnoliopsida</taxon>
        <taxon>eudicotyledons</taxon>
        <taxon>Gunneridae</taxon>
        <taxon>Pentapetalae</taxon>
        <taxon>rosids</taxon>
        <taxon>malvids</taxon>
        <taxon>Myrtales</taxon>
        <taxon>Lythraceae</taxon>
        <taxon>Punica</taxon>
    </lineage>
</organism>
<sequence length="183" mass="20462">MDQGHRKGYWGRLPCHRTRGWLTINHRELLVIEERIIEVRLGFPRINGSHHHSAEAILAVHLLSQKEALAGPGRSVAEYLLQVTAPLEKQLRNAHKCKDHRNPPRSKLEVLKAFCSSPQPSNGQVLDAPDGSTPPDSLRHFDNRHRDQAVDAASEDPSLVPLRHVLADARGGGRNLPQRQSHA</sequence>
<comment type="caution">
    <text evidence="2">The sequence shown here is derived from an EMBL/GenBank/DDBJ whole genome shotgun (WGS) entry which is preliminary data.</text>
</comment>
<accession>A0A218XS46</accession>
<evidence type="ECO:0000313" key="2">
    <source>
        <dbReference type="EMBL" id="OWM87640.1"/>
    </source>
</evidence>
<evidence type="ECO:0000256" key="1">
    <source>
        <dbReference type="SAM" id="MobiDB-lite"/>
    </source>
</evidence>
<feature type="compositionally biased region" description="Basic and acidic residues" evidence="1">
    <location>
        <begin position="137"/>
        <end position="149"/>
    </location>
</feature>
<feature type="region of interest" description="Disordered" evidence="1">
    <location>
        <begin position="117"/>
        <end position="158"/>
    </location>
</feature>
<dbReference type="Proteomes" id="UP000197138">
    <property type="component" value="Unassembled WGS sequence"/>
</dbReference>
<gene>
    <name evidence="2" type="ORF">CDL15_Pgr022753</name>
</gene>
<reference evidence="3" key="1">
    <citation type="journal article" date="2017" name="Plant J.">
        <title>The pomegranate (Punica granatum L.) genome and the genomics of punicalagin biosynthesis.</title>
        <authorList>
            <person name="Qin G."/>
            <person name="Xu C."/>
            <person name="Ming R."/>
            <person name="Tang H."/>
            <person name="Guyot R."/>
            <person name="Kramer E.M."/>
            <person name="Hu Y."/>
            <person name="Yi X."/>
            <person name="Qi Y."/>
            <person name="Xu X."/>
            <person name="Gao Z."/>
            <person name="Pan H."/>
            <person name="Jian J."/>
            <person name="Tian Y."/>
            <person name="Yue Z."/>
            <person name="Xu Y."/>
        </authorList>
    </citation>
    <scope>NUCLEOTIDE SEQUENCE [LARGE SCALE GENOMIC DNA]</scope>
    <source>
        <strain evidence="3">cv. Dabenzi</strain>
    </source>
</reference>
<proteinExistence type="predicted"/>
<evidence type="ECO:0000313" key="3">
    <source>
        <dbReference type="Proteomes" id="UP000197138"/>
    </source>
</evidence>
<dbReference type="EMBL" id="MTKT01000813">
    <property type="protein sequence ID" value="OWM87640.1"/>
    <property type="molecule type" value="Genomic_DNA"/>
</dbReference>
<name>A0A218XS46_PUNGR</name>